<dbReference type="OrthoDB" id="2789670at2759"/>
<dbReference type="GO" id="GO:0005506">
    <property type="term" value="F:iron ion binding"/>
    <property type="evidence" value="ECO:0007669"/>
    <property type="project" value="InterPro"/>
</dbReference>
<keyword evidence="3 4" id="KW-0349">Heme</keyword>
<dbReference type="PRINTS" id="PR00463">
    <property type="entry name" value="EP450I"/>
</dbReference>
<dbReference type="InterPro" id="IPR036396">
    <property type="entry name" value="Cyt_P450_sf"/>
</dbReference>
<dbReference type="AlphaFoldDB" id="A0A0K9NN00"/>
<reference evidence="7" key="1">
    <citation type="journal article" date="2016" name="Nature">
        <title>The genome of the seagrass Zostera marina reveals angiosperm adaptation to the sea.</title>
        <authorList>
            <person name="Olsen J.L."/>
            <person name="Rouze P."/>
            <person name="Verhelst B."/>
            <person name="Lin Y.-C."/>
            <person name="Bayer T."/>
            <person name="Collen J."/>
            <person name="Dattolo E."/>
            <person name="De Paoli E."/>
            <person name="Dittami S."/>
            <person name="Maumus F."/>
            <person name="Michel G."/>
            <person name="Kersting A."/>
            <person name="Lauritano C."/>
            <person name="Lohaus R."/>
            <person name="Toepel M."/>
            <person name="Tonon T."/>
            <person name="Vanneste K."/>
            <person name="Amirebrahimi M."/>
            <person name="Brakel J."/>
            <person name="Bostroem C."/>
            <person name="Chovatia M."/>
            <person name="Grimwood J."/>
            <person name="Jenkins J.W."/>
            <person name="Jueterbock A."/>
            <person name="Mraz A."/>
            <person name="Stam W.T."/>
            <person name="Tice H."/>
            <person name="Bornberg-Bauer E."/>
            <person name="Green P.J."/>
            <person name="Pearson G.A."/>
            <person name="Procaccini G."/>
            <person name="Duarte C.M."/>
            <person name="Schmutz J."/>
            <person name="Reusch T.B.H."/>
            <person name="Van de Peer Y."/>
        </authorList>
    </citation>
    <scope>NUCLEOTIDE SEQUENCE [LARGE SCALE GENOMIC DNA]</scope>
    <source>
        <strain evidence="7">cv. Finnish</strain>
    </source>
</reference>
<dbReference type="PANTHER" id="PTHR24286:SF189">
    <property type="entry name" value="CYTOCHROME P450, FAMILY 722, SUBFAMILY A, POLYPEPTIDE 1"/>
    <property type="match status" value="1"/>
</dbReference>
<dbReference type="Proteomes" id="UP000036987">
    <property type="component" value="Unassembled WGS sequence"/>
</dbReference>
<dbReference type="InterPro" id="IPR001128">
    <property type="entry name" value="Cyt_P450"/>
</dbReference>
<dbReference type="GO" id="GO:0016705">
    <property type="term" value="F:oxidoreductase activity, acting on paired donors, with incorporation or reduction of molecular oxygen"/>
    <property type="evidence" value="ECO:0007669"/>
    <property type="project" value="InterPro"/>
</dbReference>
<evidence type="ECO:0000313" key="6">
    <source>
        <dbReference type="EMBL" id="KMZ57462.1"/>
    </source>
</evidence>
<sequence length="494" mass="57050">MSINTTNSNPSIFILHILSIFFIGFTIFQLFTAFCKLWRSKSTTTTPPPGRCGFPLIGETLAFLVAKKSKEGLYGFVKARRARYGNCFKTNIFQKTHVFMSSFEASKMILGDESAFTKTYIRSIVELLGENSVLCSSRDQHRIIRYHMSNLLHKDMLMTFIKLFDELTVEAQNKWTQKDSINVLEEAFKITFRAICKTLLSLDNESEQEILQKDVFLICEAMLGFPLRLPWTRYFKGLQARKRIMKTLGKIINERRKGIKKNGDFLQTMLMNDNHSSKGFLNNDQIQDNILTLIIAGQITTSSAIAWMVKYLDENREVQEKLRNLQLSLEKKLNCSREEFGYETLNEMTFASKVVKETLRMSTIVSWFPMLALKDIEIEGFHIKKGWIVNVDARYIHYDDTLYENPTMFNPSRFEKQEDPKPYSFLAFGTGGRTCLGMNLAKAMMMVFVHRLVTTYKWEVTDHDASLEKHSLFPRLRSGCPIKVTPISQSLQAN</sequence>
<dbReference type="EMBL" id="LFYR01002060">
    <property type="protein sequence ID" value="KMZ57462.1"/>
    <property type="molecule type" value="Genomic_DNA"/>
</dbReference>
<keyword evidence="4" id="KW-0503">Monooxygenase</keyword>
<organism evidence="6 7">
    <name type="scientific">Zostera marina</name>
    <name type="common">Eelgrass</name>
    <dbReference type="NCBI Taxonomy" id="29655"/>
    <lineage>
        <taxon>Eukaryota</taxon>
        <taxon>Viridiplantae</taxon>
        <taxon>Streptophyta</taxon>
        <taxon>Embryophyta</taxon>
        <taxon>Tracheophyta</taxon>
        <taxon>Spermatophyta</taxon>
        <taxon>Magnoliopsida</taxon>
        <taxon>Liliopsida</taxon>
        <taxon>Zosteraceae</taxon>
        <taxon>Zostera</taxon>
    </lineage>
</organism>
<dbReference type="InterPro" id="IPR017972">
    <property type="entry name" value="Cyt_P450_CS"/>
</dbReference>
<evidence type="ECO:0000256" key="4">
    <source>
        <dbReference type="RuleBase" id="RU000461"/>
    </source>
</evidence>
<keyword evidence="1 3" id="KW-0479">Metal-binding</keyword>
<dbReference type="SUPFAM" id="SSF48264">
    <property type="entry name" value="Cytochrome P450"/>
    <property type="match status" value="1"/>
</dbReference>
<gene>
    <name evidence="6" type="ORF">ZOSMA_85G00240</name>
</gene>
<evidence type="ECO:0000256" key="5">
    <source>
        <dbReference type="SAM" id="Phobius"/>
    </source>
</evidence>
<keyword evidence="4" id="KW-0560">Oxidoreductase</keyword>
<accession>A0A0K9NN00</accession>
<dbReference type="PANTHER" id="PTHR24286">
    <property type="entry name" value="CYTOCHROME P450 26"/>
    <property type="match status" value="1"/>
</dbReference>
<dbReference type="CDD" id="cd11043">
    <property type="entry name" value="CYP90-like"/>
    <property type="match status" value="1"/>
</dbReference>
<keyword evidence="2 3" id="KW-0408">Iron</keyword>
<dbReference type="Gene3D" id="1.10.630.10">
    <property type="entry name" value="Cytochrome P450"/>
    <property type="match status" value="1"/>
</dbReference>
<keyword evidence="5" id="KW-1133">Transmembrane helix</keyword>
<proteinExistence type="inferred from homology"/>
<keyword evidence="5" id="KW-0812">Transmembrane</keyword>
<evidence type="ECO:0000256" key="2">
    <source>
        <dbReference type="ARBA" id="ARBA00023004"/>
    </source>
</evidence>
<keyword evidence="5" id="KW-0472">Membrane</keyword>
<dbReference type="GO" id="GO:0004497">
    <property type="term" value="F:monooxygenase activity"/>
    <property type="evidence" value="ECO:0000318"/>
    <property type="project" value="GO_Central"/>
</dbReference>
<keyword evidence="7" id="KW-1185">Reference proteome</keyword>
<dbReference type="InterPro" id="IPR002401">
    <property type="entry name" value="Cyt_P450_E_grp-I"/>
</dbReference>
<comment type="similarity">
    <text evidence="4">Belongs to the cytochrome P450 family.</text>
</comment>
<dbReference type="STRING" id="29655.A0A0K9NN00"/>
<dbReference type="GO" id="GO:0048868">
    <property type="term" value="P:pollen tube development"/>
    <property type="evidence" value="ECO:0000318"/>
    <property type="project" value="GO_Central"/>
</dbReference>
<name>A0A0K9NN00_ZOSMR</name>
<comment type="caution">
    <text evidence="6">The sequence shown here is derived from an EMBL/GenBank/DDBJ whole genome shotgun (WGS) entry which is preliminary data.</text>
</comment>
<evidence type="ECO:0000256" key="1">
    <source>
        <dbReference type="ARBA" id="ARBA00022723"/>
    </source>
</evidence>
<dbReference type="GO" id="GO:0020037">
    <property type="term" value="F:heme binding"/>
    <property type="evidence" value="ECO:0007669"/>
    <property type="project" value="InterPro"/>
</dbReference>
<dbReference type="Pfam" id="PF00067">
    <property type="entry name" value="p450"/>
    <property type="match status" value="1"/>
</dbReference>
<feature type="binding site" description="axial binding residue" evidence="3">
    <location>
        <position position="435"/>
    </location>
    <ligand>
        <name>heme</name>
        <dbReference type="ChEBI" id="CHEBI:30413"/>
    </ligand>
    <ligandPart>
        <name>Fe</name>
        <dbReference type="ChEBI" id="CHEBI:18248"/>
    </ligandPart>
</feature>
<dbReference type="PRINTS" id="PR00385">
    <property type="entry name" value="P450"/>
</dbReference>
<dbReference type="PROSITE" id="PS00086">
    <property type="entry name" value="CYTOCHROME_P450"/>
    <property type="match status" value="1"/>
</dbReference>
<protein>
    <submittedName>
        <fullName evidence="6">Uncharacterized protein</fullName>
    </submittedName>
</protein>
<comment type="cofactor">
    <cofactor evidence="3">
        <name>heme</name>
        <dbReference type="ChEBI" id="CHEBI:30413"/>
    </cofactor>
</comment>
<evidence type="ECO:0000313" key="7">
    <source>
        <dbReference type="Proteomes" id="UP000036987"/>
    </source>
</evidence>
<feature type="transmembrane region" description="Helical" evidence="5">
    <location>
        <begin position="12"/>
        <end position="34"/>
    </location>
</feature>
<dbReference type="OMA" id="KNGCPIL"/>
<evidence type="ECO:0000256" key="3">
    <source>
        <dbReference type="PIRSR" id="PIRSR602401-1"/>
    </source>
</evidence>